<keyword evidence="3" id="KW-1185">Reference proteome</keyword>
<dbReference type="STRING" id="1799789.AX660_01145"/>
<reference evidence="3" key="1">
    <citation type="submission" date="2016-02" db="EMBL/GenBank/DDBJ databases">
        <authorList>
            <person name="Schultz-Johansen M."/>
            <person name="Glaring M.A."/>
            <person name="Bech P.K."/>
            <person name="Stougaard P."/>
        </authorList>
    </citation>
    <scope>NUCLEOTIDE SEQUENCE [LARGE SCALE GENOMIC DNA]</scope>
    <source>
        <strain evidence="3">S66</strain>
    </source>
</reference>
<dbReference type="InterPro" id="IPR013320">
    <property type="entry name" value="ConA-like_dom_sf"/>
</dbReference>
<protein>
    <submittedName>
        <fullName evidence="2">LuxR family transcriptional regulator</fullName>
    </submittedName>
</protein>
<dbReference type="Pfam" id="PF09224">
    <property type="entry name" value="DUF1961"/>
    <property type="match status" value="1"/>
</dbReference>
<dbReference type="AlphaFoldDB" id="A0A148KMS4"/>
<dbReference type="Proteomes" id="UP000070299">
    <property type="component" value="Unassembled WGS sequence"/>
</dbReference>
<evidence type="ECO:0000256" key="1">
    <source>
        <dbReference type="SAM" id="SignalP"/>
    </source>
</evidence>
<evidence type="ECO:0000313" key="2">
    <source>
        <dbReference type="EMBL" id="KXI27590.1"/>
    </source>
</evidence>
<dbReference type="EMBL" id="LSNE01000010">
    <property type="protein sequence ID" value="KXI27590.1"/>
    <property type="molecule type" value="Genomic_DNA"/>
</dbReference>
<feature type="signal peptide" evidence="1">
    <location>
        <begin position="1"/>
        <end position="24"/>
    </location>
</feature>
<dbReference type="InterPro" id="IPR015305">
    <property type="entry name" value="DUF1961"/>
</dbReference>
<name>A0A148KMS4_9ALTE</name>
<gene>
    <name evidence="2" type="ORF">AX660_01145</name>
</gene>
<accession>A0A148KMS4</accession>
<dbReference type="RefSeq" id="WP_068380236.1">
    <property type="nucleotide sequence ID" value="NZ_LSNE01000010.1"/>
</dbReference>
<dbReference type="Gene3D" id="2.60.120.200">
    <property type="match status" value="1"/>
</dbReference>
<dbReference type="OrthoDB" id="7171052at2"/>
<dbReference type="SUPFAM" id="SSF49899">
    <property type="entry name" value="Concanavalin A-like lectins/glucanases"/>
    <property type="match status" value="1"/>
</dbReference>
<sequence length="256" mass="28921">MITKAPGYLFITTLSSVFSLALYAAPLAPQLTFEKGNLLYDNALASATDVANWVMEGSGETQFNDGWMQMHSPDEQGHHVFWCPQDFPDSFIAQWQVQNLKFDAGLVIVFLAAKGVNGADIFDSTLPKRDGTFDQYTLGKIKSYHISYYANAAHNPDRAHANLRKNNTFSLLQEGEKGIPTLSEQIHTVTMVKNHDHIQLYIDERKVIDYKDNQPIVDGVDTGAPLSDGKIGFRQMQWTKFQYRNFKVWELVPSQP</sequence>
<feature type="chain" id="PRO_5007550272" evidence="1">
    <location>
        <begin position="25"/>
        <end position="256"/>
    </location>
</feature>
<proteinExistence type="predicted"/>
<evidence type="ECO:0000313" key="3">
    <source>
        <dbReference type="Proteomes" id="UP000070299"/>
    </source>
</evidence>
<comment type="caution">
    <text evidence="2">The sequence shown here is derived from an EMBL/GenBank/DDBJ whole genome shotgun (WGS) entry which is preliminary data.</text>
</comment>
<keyword evidence="1" id="KW-0732">Signal</keyword>
<organism evidence="2 3">
    <name type="scientific">Paraglaciecola hydrolytica</name>
    <dbReference type="NCBI Taxonomy" id="1799789"/>
    <lineage>
        <taxon>Bacteria</taxon>
        <taxon>Pseudomonadati</taxon>
        <taxon>Pseudomonadota</taxon>
        <taxon>Gammaproteobacteria</taxon>
        <taxon>Alteromonadales</taxon>
        <taxon>Alteromonadaceae</taxon>
        <taxon>Paraglaciecola</taxon>
    </lineage>
</organism>